<organism evidence="6 7">
    <name type="scientific">Paratractidigestivibacter faecalis</name>
    <dbReference type="NCBI Taxonomy" id="2292441"/>
    <lineage>
        <taxon>Bacteria</taxon>
        <taxon>Bacillati</taxon>
        <taxon>Actinomycetota</taxon>
        <taxon>Coriobacteriia</taxon>
        <taxon>Coriobacteriales</taxon>
        <taxon>Atopobiaceae</taxon>
        <taxon>Paratractidigestivibacter</taxon>
    </lineage>
</organism>
<keyword evidence="7" id="KW-1185">Reference proteome</keyword>
<evidence type="ECO:0000313" key="6">
    <source>
        <dbReference type="EMBL" id="MEQ2638349.1"/>
    </source>
</evidence>
<feature type="domain" description="SpaA-like prealbumin fold" evidence="5">
    <location>
        <begin position="650"/>
        <end position="743"/>
    </location>
</feature>
<keyword evidence="4" id="KW-0812">Transmembrane</keyword>
<evidence type="ECO:0000313" key="7">
    <source>
        <dbReference type="Proteomes" id="UP001478817"/>
    </source>
</evidence>
<gene>
    <name evidence="6" type="ORF">AAAT05_08345</name>
</gene>
<dbReference type="Proteomes" id="UP001478817">
    <property type="component" value="Unassembled WGS sequence"/>
</dbReference>
<comment type="caution">
    <text evidence="6">The sequence shown here is derived from an EMBL/GenBank/DDBJ whole genome shotgun (WGS) entry which is preliminary data.</text>
</comment>
<feature type="domain" description="SpaA-like prealbumin fold" evidence="5">
    <location>
        <begin position="762"/>
        <end position="862"/>
    </location>
</feature>
<evidence type="ECO:0000256" key="3">
    <source>
        <dbReference type="ARBA" id="ARBA00022729"/>
    </source>
</evidence>
<keyword evidence="2" id="KW-0964">Secreted</keyword>
<feature type="domain" description="SpaA-like prealbumin fold" evidence="5">
    <location>
        <begin position="319"/>
        <end position="398"/>
    </location>
</feature>
<evidence type="ECO:0000256" key="2">
    <source>
        <dbReference type="ARBA" id="ARBA00022525"/>
    </source>
</evidence>
<feature type="domain" description="SpaA-like prealbumin fold" evidence="5">
    <location>
        <begin position="874"/>
        <end position="956"/>
    </location>
</feature>
<keyword evidence="4" id="KW-0472">Membrane</keyword>
<evidence type="ECO:0000259" key="5">
    <source>
        <dbReference type="Pfam" id="PF17802"/>
    </source>
</evidence>
<feature type="domain" description="SpaA-like prealbumin fold" evidence="5">
    <location>
        <begin position="543"/>
        <end position="633"/>
    </location>
</feature>
<evidence type="ECO:0000256" key="1">
    <source>
        <dbReference type="ARBA" id="ARBA00007257"/>
    </source>
</evidence>
<feature type="domain" description="SpaA-like prealbumin fold" evidence="5">
    <location>
        <begin position="239"/>
        <end position="308"/>
    </location>
</feature>
<proteinExistence type="inferred from homology"/>
<accession>A0ABV1IHH2</accession>
<dbReference type="RefSeq" id="WP_349183032.1">
    <property type="nucleotide sequence ID" value="NZ_JBBNGS010000017.1"/>
</dbReference>
<reference evidence="6 7" key="1">
    <citation type="submission" date="2024-04" db="EMBL/GenBank/DDBJ databases">
        <title>Human intestinal bacterial collection.</title>
        <authorList>
            <person name="Pauvert C."/>
            <person name="Hitch T.C.A."/>
            <person name="Clavel T."/>
        </authorList>
    </citation>
    <scope>NUCLEOTIDE SEQUENCE [LARGE SCALE GENOMIC DNA]</scope>
    <source>
        <strain evidence="6 7">CLA-AA-H197</strain>
    </source>
</reference>
<sequence>MTQRHARQAKRLLTRRAAAALSTILLLLTQILGFGAGGIAATPALAQDMGTLRVLSARPVSDAEDISSSYNNLHRFEVDSEDGIAFCGTKNLACPEAGTTFSGGYVSQNPALDWVMYHGWRPDNQVGYGARSSAHFHLATQYLVWLAMPHSSAVNDHVWAEEEIGRTYADVRGAITQMRSEMDAYVAAGGGGPEAGSSVIWPSPNGQMQALVTRRTPQVEVTLQKGSADTSLTFGNGAYSLAGAEYEIRQQADDALVATVTTNADGRAVCSLRPGTSYYAKETKAPTGYLLASGRSEFTVATTGQTVALQDVPATAEVRIRKVDSSTCGDAQPGTSLAGAEITLVDAQGRTHVSTTDAEGRSSFGGLPLGRVRVSETRAPEGYRMSQQVLEATVTAGQVDSDGVARIDMEPVLAEDVVAFDLEIAKFKDYGQEGSNLEQPAAGVRFQVVSNTTGNVVGELVTNAYGFADTSADDTLWFGNGTRGPDVRGALPYDTAGYTVHEVESTVPAGFSHIGDWTISAQQMADGAKLQYIADNHALAARLQVVKRDASSGQVAALAGFAFQILDASGNPVTQESWYPNHVTLDRFVTDESGCVTLPQSLVPGTYYIHEVEAQAPYLLGSTDVRVDVPADATLPPVVVASVSNEQATGSAKLTKTSEGGAALEGVEFDVVAQQDVTAPDGTMQAIEGQVMAHVTTDEKGEALVEGLPLGTGEASYAFVETQAPEGFVLDQTPHEFTVSWADQQTPVIWAQVSAQNVAATGSATIRKTDLETGAALAGVEFDVMATADVIGYDGSLAHTAGDVVAHVTTGDDGTAMVDGLALSPGGATYAFVETKACTGYVLDPTPHEFTVTYQDQQTPVVNAEVKASNDFTKVRLLKLDETGKPLPGASLVLLDANKEVVESWVSEEVPHLIERLPAGTYTLAEDKAPEGYLKAEPVEFTVTETAEVQEVAMTDLKAPTSQSLPSTGEHLPLGALLAGISAGCAFMGYLLVRRS</sequence>
<protein>
    <submittedName>
        <fullName evidence="6">SpaA isopeptide-forming pilin-related protein</fullName>
    </submittedName>
</protein>
<dbReference type="Pfam" id="PF17802">
    <property type="entry name" value="SpaA"/>
    <property type="match status" value="6"/>
</dbReference>
<dbReference type="InterPro" id="IPR013783">
    <property type="entry name" value="Ig-like_fold"/>
</dbReference>
<name>A0ABV1IHH2_9ACTN</name>
<comment type="similarity">
    <text evidence="1">Belongs to the serine-aspartate repeat-containing protein (SDr) family.</text>
</comment>
<evidence type="ECO:0000256" key="4">
    <source>
        <dbReference type="SAM" id="Phobius"/>
    </source>
</evidence>
<keyword evidence="3" id="KW-0732">Signal</keyword>
<dbReference type="PANTHER" id="PTHR36108">
    <property type="entry name" value="COLOSSIN-B-RELATED"/>
    <property type="match status" value="1"/>
</dbReference>
<dbReference type="PANTHER" id="PTHR36108:SF13">
    <property type="entry name" value="COLOSSIN-B-RELATED"/>
    <property type="match status" value="1"/>
</dbReference>
<keyword evidence="4" id="KW-1133">Transmembrane helix</keyword>
<dbReference type="Gene3D" id="2.60.40.10">
    <property type="entry name" value="Immunoglobulins"/>
    <property type="match status" value="6"/>
</dbReference>
<dbReference type="SUPFAM" id="SSF49478">
    <property type="entry name" value="Cna protein B-type domain"/>
    <property type="match status" value="1"/>
</dbReference>
<feature type="transmembrane region" description="Helical" evidence="4">
    <location>
        <begin position="972"/>
        <end position="993"/>
    </location>
</feature>
<dbReference type="InterPro" id="IPR041033">
    <property type="entry name" value="SpaA_PFL_dom_1"/>
</dbReference>
<dbReference type="EMBL" id="JBBNGS010000017">
    <property type="protein sequence ID" value="MEQ2638349.1"/>
    <property type="molecule type" value="Genomic_DNA"/>
</dbReference>